<dbReference type="EMBL" id="CAMAPE010000019">
    <property type="protein sequence ID" value="CAH9088012.1"/>
    <property type="molecule type" value="Genomic_DNA"/>
</dbReference>
<proteinExistence type="predicted"/>
<keyword evidence="3" id="KW-1185">Reference proteome</keyword>
<dbReference type="InterPro" id="IPR040256">
    <property type="entry name" value="At4g02000-like"/>
</dbReference>
<reference evidence="2" key="1">
    <citation type="submission" date="2022-07" db="EMBL/GenBank/DDBJ databases">
        <authorList>
            <person name="Macas J."/>
            <person name="Novak P."/>
            <person name="Neumann P."/>
        </authorList>
    </citation>
    <scope>NUCLEOTIDE SEQUENCE</scope>
</reference>
<dbReference type="PANTHER" id="PTHR31286:SF179">
    <property type="entry name" value="RNASE H TYPE-1 DOMAIN-CONTAINING PROTEIN"/>
    <property type="match status" value="1"/>
</dbReference>
<feature type="compositionally biased region" description="Basic and acidic residues" evidence="1">
    <location>
        <begin position="280"/>
        <end position="301"/>
    </location>
</feature>
<dbReference type="PANTHER" id="PTHR31286">
    <property type="entry name" value="GLYCINE-RICH CELL WALL STRUCTURAL PROTEIN 1.8-LIKE"/>
    <property type="match status" value="1"/>
</dbReference>
<dbReference type="OrthoDB" id="1002340at2759"/>
<evidence type="ECO:0000313" key="3">
    <source>
        <dbReference type="Proteomes" id="UP001152484"/>
    </source>
</evidence>
<gene>
    <name evidence="2" type="ORF">CEURO_LOCUS10319</name>
</gene>
<evidence type="ECO:0000313" key="2">
    <source>
        <dbReference type="EMBL" id="CAH9088012.1"/>
    </source>
</evidence>
<feature type="region of interest" description="Disordered" evidence="1">
    <location>
        <begin position="195"/>
        <end position="214"/>
    </location>
</feature>
<name>A0A9P1E966_CUSEU</name>
<dbReference type="Proteomes" id="UP001152484">
    <property type="component" value="Unassembled WGS sequence"/>
</dbReference>
<dbReference type="AlphaFoldDB" id="A0A9P1E966"/>
<accession>A0A9P1E966</accession>
<feature type="region of interest" description="Disordered" evidence="1">
    <location>
        <begin position="165"/>
        <end position="189"/>
    </location>
</feature>
<protein>
    <recommendedName>
        <fullName evidence="4">DUF4283 domain-containing protein</fullName>
    </recommendedName>
</protein>
<sequence>MWVIRGFRMKVTRWTPEFRPDIESPVVPVWITLDGLPLHLHDKRALFFIAGMIGKPLKVDTATSNYSRPSRAKVCVELDLLREIPSKMLIMHGAKEIIQSVTYEELPKYCVKCNKIGHSKDECGIPKPRVGQSGQQHAGQMVRKEVRKDDQKAPEKWVQVLRKKHGKDKMLAMEEQPESSKDGELKGPESSVLQITDKGGQVTGGDTSLRGGDGVNLNGEAGVVEEMHKEKGVIQAQVAGIGDNILTEAVQDLSGNTALKETEMVVLSSDVTKFISFEEGGGRADEDRFSIDREGFVSDGK</sequence>
<evidence type="ECO:0000256" key="1">
    <source>
        <dbReference type="SAM" id="MobiDB-lite"/>
    </source>
</evidence>
<comment type="caution">
    <text evidence="2">The sequence shown here is derived from an EMBL/GenBank/DDBJ whole genome shotgun (WGS) entry which is preliminary data.</text>
</comment>
<evidence type="ECO:0008006" key="4">
    <source>
        <dbReference type="Google" id="ProtNLM"/>
    </source>
</evidence>
<organism evidence="2 3">
    <name type="scientific">Cuscuta europaea</name>
    <name type="common">European dodder</name>
    <dbReference type="NCBI Taxonomy" id="41803"/>
    <lineage>
        <taxon>Eukaryota</taxon>
        <taxon>Viridiplantae</taxon>
        <taxon>Streptophyta</taxon>
        <taxon>Embryophyta</taxon>
        <taxon>Tracheophyta</taxon>
        <taxon>Spermatophyta</taxon>
        <taxon>Magnoliopsida</taxon>
        <taxon>eudicotyledons</taxon>
        <taxon>Gunneridae</taxon>
        <taxon>Pentapetalae</taxon>
        <taxon>asterids</taxon>
        <taxon>lamiids</taxon>
        <taxon>Solanales</taxon>
        <taxon>Convolvulaceae</taxon>
        <taxon>Cuscuteae</taxon>
        <taxon>Cuscuta</taxon>
        <taxon>Cuscuta subgen. Cuscuta</taxon>
    </lineage>
</organism>
<feature type="compositionally biased region" description="Basic and acidic residues" evidence="1">
    <location>
        <begin position="168"/>
        <end position="187"/>
    </location>
</feature>
<feature type="region of interest" description="Disordered" evidence="1">
    <location>
        <begin position="279"/>
        <end position="301"/>
    </location>
</feature>